<sequence length="49" mass="5952">MNKIEYRTNLCINCLFNHYNCFLKALWTNLNTCGQYSIEEEKRILYLCL</sequence>
<proteinExistence type="predicted"/>
<accession>A0A174FE86</accession>
<dbReference type="AlphaFoldDB" id="A0A174FE86"/>
<evidence type="ECO:0000313" key="3">
    <source>
        <dbReference type="Proteomes" id="UP000095606"/>
    </source>
</evidence>
<dbReference type="EMBL" id="CACRSZ010000047">
    <property type="protein sequence ID" value="VYT21048.1"/>
    <property type="molecule type" value="Genomic_DNA"/>
</dbReference>
<dbReference type="EMBL" id="CZAE01000001">
    <property type="protein sequence ID" value="CUO46425.1"/>
    <property type="molecule type" value="Genomic_DNA"/>
</dbReference>
<evidence type="ECO:0000313" key="1">
    <source>
        <dbReference type="EMBL" id="CUO46425.1"/>
    </source>
</evidence>
<accession>A0A6N2UTG2</accession>
<gene>
    <name evidence="2" type="ORF">BFLFYP10_01796</name>
    <name evidence="1" type="ORF">ERS852461_00355</name>
</gene>
<reference evidence="2" key="2">
    <citation type="submission" date="2019-11" db="EMBL/GenBank/DDBJ databases">
        <authorList>
            <person name="Feng L."/>
        </authorList>
    </citation>
    <scope>NUCLEOTIDE SEQUENCE</scope>
    <source>
        <strain evidence="2">BfaecisLFYP10</strain>
    </source>
</reference>
<evidence type="ECO:0000313" key="2">
    <source>
        <dbReference type="EMBL" id="VYT21048.1"/>
    </source>
</evidence>
<organism evidence="1 3">
    <name type="scientific">Bacteroides faecis</name>
    <dbReference type="NCBI Taxonomy" id="674529"/>
    <lineage>
        <taxon>Bacteria</taxon>
        <taxon>Pseudomonadati</taxon>
        <taxon>Bacteroidota</taxon>
        <taxon>Bacteroidia</taxon>
        <taxon>Bacteroidales</taxon>
        <taxon>Bacteroidaceae</taxon>
        <taxon>Bacteroides</taxon>
    </lineage>
</organism>
<protein>
    <submittedName>
        <fullName evidence="1">Uncharacterized protein</fullName>
    </submittedName>
</protein>
<dbReference type="Proteomes" id="UP000095606">
    <property type="component" value="Unassembled WGS sequence"/>
</dbReference>
<name>A0A174FE86_9BACE</name>
<reference evidence="1 3" key="1">
    <citation type="submission" date="2015-09" db="EMBL/GenBank/DDBJ databases">
        <authorList>
            <consortium name="Pathogen Informatics"/>
        </authorList>
    </citation>
    <scope>NUCLEOTIDE SEQUENCE [LARGE SCALE GENOMIC DNA]</scope>
    <source>
        <strain evidence="1 3">2789STDY5834846</strain>
    </source>
</reference>